<dbReference type="PROSITE" id="PS51314">
    <property type="entry name" value="VPS37_C"/>
    <property type="match status" value="1"/>
</dbReference>
<reference evidence="9" key="1">
    <citation type="journal article" date="2022" name="bioRxiv">
        <title>Sequencing and chromosome-scale assembly of the giantPleurodeles waltlgenome.</title>
        <authorList>
            <person name="Brown T."/>
            <person name="Elewa A."/>
            <person name="Iarovenko S."/>
            <person name="Subramanian E."/>
            <person name="Araus A.J."/>
            <person name="Petzold A."/>
            <person name="Susuki M."/>
            <person name="Suzuki K.-i.T."/>
            <person name="Hayashi T."/>
            <person name="Toyoda A."/>
            <person name="Oliveira C."/>
            <person name="Osipova E."/>
            <person name="Leigh N.D."/>
            <person name="Simon A."/>
            <person name="Yun M.H."/>
        </authorList>
    </citation>
    <scope>NUCLEOTIDE SEQUENCE</scope>
    <source>
        <strain evidence="9">20211129_DDA</strain>
        <tissue evidence="9">Liver</tissue>
    </source>
</reference>
<name>A0AAV7SX63_PLEWA</name>
<dbReference type="AlphaFoldDB" id="A0AAV7SX63"/>
<dbReference type="PANTHER" id="PTHR13678:SF8">
    <property type="entry name" value="VACUOLAR PROTEIN SORTING-ASSOCIATED PROTEIN 37C"/>
    <property type="match status" value="1"/>
</dbReference>
<accession>A0AAV7SX63</accession>
<comment type="caution">
    <text evidence="9">The sequence shown here is derived from an EMBL/GenBank/DDBJ whole genome shotgun (WGS) entry which is preliminary data.</text>
</comment>
<dbReference type="GO" id="GO:0006612">
    <property type="term" value="P:protein targeting to membrane"/>
    <property type="evidence" value="ECO:0007669"/>
    <property type="project" value="TreeGrafter"/>
</dbReference>
<dbReference type="EMBL" id="JANPWB010000007">
    <property type="protein sequence ID" value="KAJ1168576.1"/>
    <property type="molecule type" value="Genomic_DNA"/>
</dbReference>
<dbReference type="GO" id="GO:0043162">
    <property type="term" value="P:ubiquitin-dependent protein catabolic process via the multivesicular body sorting pathway"/>
    <property type="evidence" value="ECO:0007669"/>
    <property type="project" value="TreeGrafter"/>
</dbReference>
<dbReference type="GO" id="GO:0031902">
    <property type="term" value="C:late endosome membrane"/>
    <property type="evidence" value="ECO:0007669"/>
    <property type="project" value="UniProtKB-SubCell"/>
</dbReference>
<keyword evidence="10" id="KW-1185">Reference proteome</keyword>
<dbReference type="GO" id="GO:0006623">
    <property type="term" value="P:protein targeting to vacuole"/>
    <property type="evidence" value="ECO:0007669"/>
    <property type="project" value="TreeGrafter"/>
</dbReference>
<evidence type="ECO:0000256" key="6">
    <source>
        <dbReference type="ARBA" id="ARBA00025010"/>
    </source>
</evidence>
<comment type="function">
    <text evidence="6">Component of the ESCRT-I complex, a regulator of vesicular trafficking process. Required for the sorting of endocytic ubiquitinated cargos into multivesicular bodies. May be involved in cell growth and differentiation.</text>
</comment>
<evidence type="ECO:0000256" key="2">
    <source>
        <dbReference type="ARBA" id="ARBA00007617"/>
    </source>
</evidence>
<keyword evidence="5 7" id="KW-0653">Protein transport</keyword>
<evidence type="ECO:0000313" key="10">
    <source>
        <dbReference type="Proteomes" id="UP001066276"/>
    </source>
</evidence>
<dbReference type="InterPro" id="IPR009851">
    <property type="entry name" value="Mod_r"/>
</dbReference>
<dbReference type="PANTHER" id="PTHR13678">
    <property type="entry name" value="VACUOLAR PROTEIN SORTING-ASSOCIATED PROTEIN 37"/>
    <property type="match status" value="1"/>
</dbReference>
<proteinExistence type="inferred from homology"/>
<evidence type="ECO:0000259" key="8">
    <source>
        <dbReference type="PROSITE" id="PS51314"/>
    </source>
</evidence>
<evidence type="ECO:0000256" key="3">
    <source>
        <dbReference type="ARBA" id="ARBA00022448"/>
    </source>
</evidence>
<dbReference type="GO" id="GO:0000813">
    <property type="term" value="C:ESCRT I complex"/>
    <property type="evidence" value="ECO:0007669"/>
    <property type="project" value="TreeGrafter"/>
</dbReference>
<sequence>MESLQNMSVEELQKMQEDPERMDHLALESQELQSLQLEKEMYLAMNRRLAEENLAFQPRLDTGRLLLQERYEALGEAAAQYKQQKAKLDSFAATVDPKLMLPTLQDQLRIIEEESDEMAEKFLEGLISLESFLEDFSSKRRLSHQRRVRVEKLQELLKMQETAPQPSMQQSESQTQPFIHPAPSRFHKYLEARIRVQDSYLPGLISYFSQRTRTGALESYLPVLVYRSLSLTDL</sequence>
<organism evidence="9 10">
    <name type="scientific">Pleurodeles waltl</name>
    <name type="common">Iberian ribbed newt</name>
    <dbReference type="NCBI Taxonomy" id="8319"/>
    <lineage>
        <taxon>Eukaryota</taxon>
        <taxon>Metazoa</taxon>
        <taxon>Chordata</taxon>
        <taxon>Craniata</taxon>
        <taxon>Vertebrata</taxon>
        <taxon>Euteleostomi</taxon>
        <taxon>Amphibia</taxon>
        <taxon>Batrachia</taxon>
        <taxon>Caudata</taxon>
        <taxon>Salamandroidea</taxon>
        <taxon>Salamandridae</taxon>
        <taxon>Pleurodelinae</taxon>
        <taxon>Pleurodeles</taxon>
    </lineage>
</organism>
<dbReference type="Pfam" id="PF07200">
    <property type="entry name" value="Mod_r"/>
    <property type="match status" value="1"/>
</dbReference>
<evidence type="ECO:0000256" key="4">
    <source>
        <dbReference type="ARBA" id="ARBA00022753"/>
    </source>
</evidence>
<comment type="subcellular location">
    <subcellularLocation>
        <location evidence="1">Late endosome membrane</location>
        <topology evidence="1">Peripheral membrane protein</topology>
    </subcellularLocation>
</comment>
<protein>
    <recommendedName>
        <fullName evidence="8">VPS37 C-terminal domain-containing protein</fullName>
    </recommendedName>
</protein>
<dbReference type="Gene3D" id="1.10.287.660">
    <property type="entry name" value="Helix hairpin bin"/>
    <property type="match status" value="1"/>
</dbReference>
<dbReference type="InterPro" id="IPR029012">
    <property type="entry name" value="Helix_hairpin_bin_sf"/>
</dbReference>
<gene>
    <name evidence="9" type="ORF">NDU88_000496</name>
</gene>
<evidence type="ECO:0000256" key="1">
    <source>
        <dbReference type="ARBA" id="ARBA00004633"/>
    </source>
</evidence>
<evidence type="ECO:0000313" key="9">
    <source>
        <dbReference type="EMBL" id="KAJ1168576.1"/>
    </source>
</evidence>
<feature type="domain" description="VPS37 C-terminal" evidence="8">
    <location>
        <begin position="78"/>
        <end position="167"/>
    </location>
</feature>
<evidence type="ECO:0000256" key="5">
    <source>
        <dbReference type="ARBA" id="ARBA00022927"/>
    </source>
</evidence>
<keyword evidence="3 7" id="KW-0813">Transport</keyword>
<evidence type="ECO:0000256" key="7">
    <source>
        <dbReference type="PROSITE-ProRule" id="PRU00646"/>
    </source>
</evidence>
<comment type="similarity">
    <text evidence="2">Belongs to the VPS37 family.</text>
</comment>
<keyword evidence="4" id="KW-0967">Endosome</keyword>
<dbReference type="Proteomes" id="UP001066276">
    <property type="component" value="Chromosome 4_1"/>
</dbReference>